<evidence type="ECO:0008006" key="3">
    <source>
        <dbReference type="Google" id="ProtNLM"/>
    </source>
</evidence>
<dbReference type="EMBL" id="CAADJE010000008">
    <property type="protein sequence ID" value="VFS57307.1"/>
    <property type="molecule type" value="Genomic_DNA"/>
</dbReference>
<accession>A0A485A7A7</accession>
<evidence type="ECO:0000313" key="2">
    <source>
        <dbReference type="Proteomes" id="UP000345637"/>
    </source>
</evidence>
<dbReference type="Proteomes" id="UP000345637">
    <property type="component" value="Unassembled WGS sequence"/>
</dbReference>
<proteinExistence type="predicted"/>
<organism evidence="1 2">
    <name type="scientific">Raoultella planticola</name>
    <name type="common">Klebsiella planticola</name>
    <dbReference type="NCBI Taxonomy" id="575"/>
    <lineage>
        <taxon>Bacteria</taxon>
        <taxon>Pseudomonadati</taxon>
        <taxon>Pseudomonadota</taxon>
        <taxon>Gammaproteobacteria</taxon>
        <taxon>Enterobacterales</taxon>
        <taxon>Enterobacteriaceae</taxon>
        <taxon>Klebsiella/Raoultella group</taxon>
        <taxon>Raoultella</taxon>
    </lineage>
</organism>
<gene>
    <name evidence="1" type="ORF">NCTC12998_00496</name>
</gene>
<sequence length="81" mass="9130">MRQLGLMDWYVAYELQVLLLAETSLADGRTALHSNIQDVFNEFGVQIMSPNFVMQPKGAVMVAKEDWYAAPAAKDPQITER</sequence>
<name>A0A485A7A7_RAOPL</name>
<evidence type="ECO:0000313" key="1">
    <source>
        <dbReference type="EMBL" id="VFS57307.1"/>
    </source>
</evidence>
<protein>
    <recommendedName>
        <fullName evidence="3">Mechanosensitive channel protein</fullName>
    </recommendedName>
</protein>
<reference evidence="1 2" key="1">
    <citation type="submission" date="2019-03" db="EMBL/GenBank/DDBJ databases">
        <authorList>
            <consortium name="Pathogen Informatics"/>
        </authorList>
    </citation>
    <scope>NUCLEOTIDE SEQUENCE [LARGE SCALE GENOMIC DNA]</scope>
    <source>
        <strain evidence="1 2">NCTC12998</strain>
    </source>
</reference>
<dbReference type="AlphaFoldDB" id="A0A485A7A7"/>